<evidence type="ECO:0000313" key="1">
    <source>
        <dbReference type="EMBL" id="KAF2674014.1"/>
    </source>
</evidence>
<evidence type="ECO:0000313" key="2">
    <source>
        <dbReference type="Proteomes" id="UP000799302"/>
    </source>
</evidence>
<protein>
    <submittedName>
        <fullName evidence="1">Uncharacterized protein</fullName>
    </submittedName>
</protein>
<dbReference type="AlphaFoldDB" id="A0A6A6UST2"/>
<organism evidence="1 2">
    <name type="scientific">Microthyrium microscopicum</name>
    <dbReference type="NCBI Taxonomy" id="703497"/>
    <lineage>
        <taxon>Eukaryota</taxon>
        <taxon>Fungi</taxon>
        <taxon>Dikarya</taxon>
        <taxon>Ascomycota</taxon>
        <taxon>Pezizomycotina</taxon>
        <taxon>Dothideomycetes</taxon>
        <taxon>Dothideomycetes incertae sedis</taxon>
        <taxon>Microthyriales</taxon>
        <taxon>Microthyriaceae</taxon>
        <taxon>Microthyrium</taxon>
    </lineage>
</organism>
<accession>A0A6A6UST2</accession>
<reference evidence="1" key="1">
    <citation type="journal article" date="2020" name="Stud. Mycol.">
        <title>101 Dothideomycetes genomes: a test case for predicting lifestyles and emergence of pathogens.</title>
        <authorList>
            <person name="Haridas S."/>
            <person name="Albert R."/>
            <person name="Binder M."/>
            <person name="Bloem J."/>
            <person name="Labutti K."/>
            <person name="Salamov A."/>
            <person name="Andreopoulos B."/>
            <person name="Baker S."/>
            <person name="Barry K."/>
            <person name="Bills G."/>
            <person name="Bluhm B."/>
            <person name="Cannon C."/>
            <person name="Castanera R."/>
            <person name="Culley D."/>
            <person name="Daum C."/>
            <person name="Ezra D."/>
            <person name="Gonzalez J."/>
            <person name="Henrissat B."/>
            <person name="Kuo A."/>
            <person name="Liang C."/>
            <person name="Lipzen A."/>
            <person name="Lutzoni F."/>
            <person name="Magnuson J."/>
            <person name="Mondo S."/>
            <person name="Nolan M."/>
            <person name="Ohm R."/>
            <person name="Pangilinan J."/>
            <person name="Park H.-J."/>
            <person name="Ramirez L."/>
            <person name="Alfaro M."/>
            <person name="Sun H."/>
            <person name="Tritt A."/>
            <person name="Yoshinaga Y."/>
            <person name="Zwiers L.-H."/>
            <person name="Turgeon B."/>
            <person name="Goodwin S."/>
            <person name="Spatafora J."/>
            <person name="Crous P."/>
            <person name="Grigoriev I."/>
        </authorList>
    </citation>
    <scope>NUCLEOTIDE SEQUENCE</scope>
    <source>
        <strain evidence="1">CBS 115976</strain>
    </source>
</reference>
<dbReference type="OrthoDB" id="5372935at2759"/>
<keyword evidence="2" id="KW-1185">Reference proteome</keyword>
<proteinExistence type="predicted"/>
<name>A0A6A6UST2_9PEZI</name>
<gene>
    <name evidence="1" type="ORF">BT63DRAFT_408239</name>
</gene>
<sequence length="239" mass="27859">MLKFSSSDNTCISQTFYQALQSPLRPCAQTKANTSIMASHFPFMKLPTELRLIIYEYCLYGCGHDFTLGLENYFDMIAFFDARKSLLLLNKAIHCEAWNLCCRKTTPEILEKIHFFCEADDFDAFKRAFHSLPNDERQYVDVGLTWSNTIENGKPYPIKEILRMEILSQNDGYDSFEEMQQDTDLKPDRELDTMLFSTMVLNATYEVELKFRLEEDWEYLYLMGPLGAIMSGLDEILEL</sequence>
<dbReference type="EMBL" id="MU004230">
    <property type="protein sequence ID" value="KAF2674014.1"/>
    <property type="molecule type" value="Genomic_DNA"/>
</dbReference>
<dbReference type="Proteomes" id="UP000799302">
    <property type="component" value="Unassembled WGS sequence"/>
</dbReference>